<organism evidence="9 10">
    <name type="scientific">Nakamurella antarctica</name>
    <dbReference type="NCBI Taxonomy" id="1902245"/>
    <lineage>
        <taxon>Bacteria</taxon>
        <taxon>Bacillati</taxon>
        <taxon>Actinomycetota</taxon>
        <taxon>Actinomycetes</taxon>
        <taxon>Nakamurellales</taxon>
        <taxon>Nakamurellaceae</taxon>
        <taxon>Nakamurella</taxon>
    </lineage>
</organism>
<dbReference type="Gene3D" id="3.40.640.10">
    <property type="entry name" value="Type I PLP-dependent aspartate aminotransferase-like (Major domain)"/>
    <property type="match status" value="1"/>
</dbReference>
<dbReference type="Gene3D" id="3.90.1150.10">
    <property type="entry name" value="Aspartate Aminotransferase, domain 1"/>
    <property type="match status" value="1"/>
</dbReference>
<dbReference type="Pfam" id="PF00202">
    <property type="entry name" value="Aminotran_3"/>
    <property type="match status" value="1"/>
</dbReference>
<evidence type="ECO:0000256" key="7">
    <source>
        <dbReference type="ARBA" id="ARBA00023244"/>
    </source>
</evidence>
<dbReference type="PANTHER" id="PTHR43713:SF3">
    <property type="entry name" value="GLUTAMATE-1-SEMIALDEHYDE 2,1-AMINOMUTASE 1, CHLOROPLASTIC-RELATED"/>
    <property type="match status" value="1"/>
</dbReference>
<dbReference type="GO" id="GO:0005737">
    <property type="term" value="C:cytoplasm"/>
    <property type="evidence" value="ECO:0007669"/>
    <property type="project" value="UniProtKB-SubCell"/>
</dbReference>
<dbReference type="UniPathway" id="UPA00251">
    <property type="reaction ID" value="UER00317"/>
</dbReference>
<feature type="modified residue" description="N6-(pyridoxal phosphate)lysine" evidence="8">
    <location>
        <position position="278"/>
    </location>
</feature>
<dbReference type="PANTHER" id="PTHR43713">
    <property type="entry name" value="GLUTAMATE-1-SEMIALDEHYDE 2,1-AMINOMUTASE"/>
    <property type="match status" value="1"/>
</dbReference>
<protein>
    <recommendedName>
        <fullName evidence="8">Glutamate-1-semialdehyde 2,1-aminomutase</fullName>
        <shortName evidence="8">GSA</shortName>
        <ecNumber evidence="8">5.4.3.8</ecNumber>
    </recommendedName>
    <alternativeName>
        <fullName evidence="8">Glutamate-1-semialdehyde aminotransferase</fullName>
        <shortName evidence="8">GSA-AT</shortName>
    </alternativeName>
</protein>
<keyword evidence="7 8" id="KW-0627">Porphyrin biosynthesis</keyword>
<comment type="catalytic activity">
    <reaction evidence="1 8">
        <text>(S)-4-amino-5-oxopentanoate = 5-aminolevulinate</text>
        <dbReference type="Rhea" id="RHEA:14265"/>
        <dbReference type="ChEBI" id="CHEBI:57501"/>
        <dbReference type="ChEBI" id="CHEBI:356416"/>
        <dbReference type="EC" id="5.4.3.8"/>
    </reaction>
</comment>
<dbReference type="NCBIfam" id="NF000818">
    <property type="entry name" value="PRK00062.1"/>
    <property type="match status" value="1"/>
</dbReference>
<dbReference type="InterPro" id="IPR015422">
    <property type="entry name" value="PyrdxlP-dep_Trfase_small"/>
</dbReference>
<evidence type="ECO:0000313" key="10">
    <source>
        <dbReference type="Proteomes" id="UP000268084"/>
    </source>
</evidence>
<dbReference type="InterPro" id="IPR004639">
    <property type="entry name" value="4pyrrol_synth_GluAld_NH2Trfase"/>
</dbReference>
<evidence type="ECO:0000256" key="2">
    <source>
        <dbReference type="ARBA" id="ARBA00001933"/>
    </source>
</evidence>
<dbReference type="KEGG" id="nak:EH165_10080"/>
<keyword evidence="8" id="KW-0963">Cytoplasm</keyword>
<dbReference type="HAMAP" id="MF_00375">
    <property type="entry name" value="HemL_aminotrans_3"/>
    <property type="match status" value="1"/>
</dbReference>
<name>A0A3G8ZM50_9ACTN</name>
<dbReference type="AlphaFoldDB" id="A0A3G8ZM50"/>
<gene>
    <name evidence="8 9" type="primary">hemL</name>
    <name evidence="9" type="ORF">EH165_10080</name>
</gene>
<dbReference type="EC" id="5.4.3.8" evidence="8"/>
<dbReference type="SUPFAM" id="SSF53383">
    <property type="entry name" value="PLP-dependent transferases"/>
    <property type="match status" value="1"/>
</dbReference>
<dbReference type="GO" id="GO:0042286">
    <property type="term" value="F:glutamate-1-semialdehyde 2,1-aminomutase activity"/>
    <property type="evidence" value="ECO:0007669"/>
    <property type="project" value="UniProtKB-UniRule"/>
</dbReference>
<comment type="cofactor">
    <cofactor evidence="2 8">
        <name>pyridoxal 5'-phosphate</name>
        <dbReference type="ChEBI" id="CHEBI:597326"/>
    </cofactor>
</comment>
<sequence>MTTHSPASAALFARALTVTPGGVNSPVRAFRSVGGTPRFMASGRGAWITDVDGKHYVDLVGSWGPMILGHSHPDVIAAVTDAVSRGLSFGTPGEGEVLLAEEIVRRVAPVEQVRLVSSGTEATMSAVRLARGFTKRTKVVKFAGCYHGHVDALLASAGSGVATLALPDSAGVPATTTADVIVVPYNDIAAVELAFSKYGDEIACVITEAAAANMGVVPPLPGFNKMLAEIAHRNGALLISDEVMTGFRLSRAGMYGLEAAGLDPVAQGWAPDLLTFGKVIGGGLPVGAFGGRADVMALLAPEGPVYQAGTLSGNPVATAAGLANLRGLNDTVYAHLNETANTVGRLVSDALYAAGVPNRLQRAGNLFSIFFTAEQVFNYDDAREQESFRYAAFFHSMLDAGIYLPPSAFEAWFVSAAHDDLALQQIADALPAAAAAAASATPARA</sequence>
<evidence type="ECO:0000256" key="4">
    <source>
        <dbReference type="ARBA" id="ARBA00008981"/>
    </source>
</evidence>
<dbReference type="GO" id="GO:0008483">
    <property type="term" value="F:transaminase activity"/>
    <property type="evidence" value="ECO:0007669"/>
    <property type="project" value="InterPro"/>
</dbReference>
<comment type="pathway">
    <text evidence="3">Porphyrin-containing compound metabolism; protoporphyrin-IX biosynthesis; 5-aminolevulinate from L-glutamyl-tRNA(Glu): step 2/2.</text>
</comment>
<dbReference type="InterPro" id="IPR015424">
    <property type="entry name" value="PyrdxlP-dep_Trfase"/>
</dbReference>
<dbReference type="InterPro" id="IPR005814">
    <property type="entry name" value="Aminotrans_3"/>
</dbReference>
<dbReference type="OrthoDB" id="4510254at2"/>
<reference evidence="9 10" key="2">
    <citation type="submission" date="2018-12" db="EMBL/GenBank/DDBJ databases">
        <title>Nakamurella antarcticus sp. nov., isolated from Antarctica South Shetland Islands soil.</title>
        <authorList>
            <person name="Peng F."/>
        </authorList>
    </citation>
    <scope>NUCLEOTIDE SEQUENCE [LARGE SCALE GENOMIC DNA]</scope>
    <source>
        <strain evidence="9 10">S14-144</strain>
    </source>
</reference>
<comment type="similarity">
    <text evidence="4 8">Belongs to the class-III pyridoxal-phosphate-dependent aminotransferase family. HemL subfamily.</text>
</comment>
<evidence type="ECO:0000256" key="3">
    <source>
        <dbReference type="ARBA" id="ARBA00004819"/>
    </source>
</evidence>
<dbReference type="EMBL" id="CP034170">
    <property type="protein sequence ID" value="AZI58432.1"/>
    <property type="molecule type" value="Genomic_DNA"/>
</dbReference>
<dbReference type="NCBIfam" id="TIGR00713">
    <property type="entry name" value="hemL"/>
    <property type="match status" value="1"/>
</dbReference>
<evidence type="ECO:0000256" key="8">
    <source>
        <dbReference type="HAMAP-Rule" id="MF_00375"/>
    </source>
</evidence>
<dbReference type="InterPro" id="IPR015421">
    <property type="entry name" value="PyrdxlP-dep_Trfase_major"/>
</dbReference>
<accession>A0A3G8ZM50</accession>
<dbReference type="GO" id="GO:0006782">
    <property type="term" value="P:protoporphyrinogen IX biosynthetic process"/>
    <property type="evidence" value="ECO:0007669"/>
    <property type="project" value="UniProtKB-UniRule"/>
</dbReference>
<evidence type="ECO:0000256" key="1">
    <source>
        <dbReference type="ARBA" id="ARBA00001579"/>
    </source>
</evidence>
<proteinExistence type="inferred from homology"/>
<comment type="subcellular location">
    <subcellularLocation>
        <location evidence="8">Cytoplasm</location>
    </subcellularLocation>
</comment>
<evidence type="ECO:0000256" key="6">
    <source>
        <dbReference type="ARBA" id="ARBA00023235"/>
    </source>
</evidence>
<dbReference type="Proteomes" id="UP000268084">
    <property type="component" value="Chromosome"/>
</dbReference>
<evidence type="ECO:0000313" key="9">
    <source>
        <dbReference type="EMBL" id="AZI58432.1"/>
    </source>
</evidence>
<dbReference type="CDD" id="cd00610">
    <property type="entry name" value="OAT_like"/>
    <property type="match status" value="1"/>
</dbReference>
<keyword evidence="5 8" id="KW-0663">Pyridoxal phosphate</keyword>
<reference evidence="9 10" key="1">
    <citation type="submission" date="2018-11" db="EMBL/GenBank/DDBJ databases">
        <authorList>
            <person name="Da X."/>
        </authorList>
    </citation>
    <scope>NUCLEOTIDE SEQUENCE [LARGE SCALE GENOMIC DNA]</scope>
    <source>
        <strain evidence="9 10">S14-144</strain>
    </source>
</reference>
<evidence type="ECO:0000256" key="5">
    <source>
        <dbReference type="ARBA" id="ARBA00022898"/>
    </source>
</evidence>
<dbReference type="FunFam" id="3.40.640.10:FF:000021">
    <property type="entry name" value="Glutamate-1-semialdehyde 2,1-aminomutase"/>
    <property type="match status" value="1"/>
</dbReference>
<keyword evidence="10" id="KW-1185">Reference proteome</keyword>
<keyword evidence="6 8" id="KW-0413">Isomerase</keyword>
<dbReference type="RefSeq" id="WP_124799341.1">
    <property type="nucleotide sequence ID" value="NZ_CP034170.1"/>
</dbReference>
<comment type="subunit">
    <text evidence="8">Homodimer.</text>
</comment>
<dbReference type="GO" id="GO:0030170">
    <property type="term" value="F:pyridoxal phosphate binding"/>
    <property type="evidence" value="ECO:0007669"/>
    <property type="project" value="InterPro"/>
</dbReference>